<proteinExistence type="predicted"/>
<feature type="non-terminal residue" evidence="1">
    <location>
        <position position="1"/>
    </location>
</feature>
<protein>
    <submittedName>
        <fullName evidence="1">6374_t:CDS:1</fullName>
    </submittedName>
</protein>
<dbReference type="Proteomes" id="UP000789525">
    <property type="component" value="Unassembled WGS sequence"/>
</dbReference>
<organism evidence="1 2">
    <name type="scientific">Acaulospora colombiana</name>
    <dbReference type="NCBI Taxonomy" id="27376"/>
    <lineage>
        <taxon>Eukaryota</taxon>
        <taxon>Fungi</taxon>
        <taxon>Fungi incertae sedis</taxon>
        <taxon>Mucoromycota</taxon>
        <taxon>Glomeromycotina</taxon>
        <taxon>Glomeromycetes</taxon>
        <taxon>Diversisporales</taxon>
        <taxon>Acaulosporaceae</taxon>
        <taxon>Acaulospora</taxon>
    </lineage>
</organism>
<reference evidence="1" key="1">
    <citation type="submission" date="2021-06" db="EMBL/GenBank/DDBJ databases">
        <authorList>
            <person name="Kallberg Y."/>
            <person name="Tangrot J."/>
            <person name="Rosling A."/>
        </authorList>
    </citation>
    <scope>NUCLEOTIDE SEQUENCE</scope>
    <source>
        <strain evidence="1">CL356</strain>
    </source>
</reference>
<keyword evidence="2" id="KW-1185">Reference proteome</keyword>
<sequence>LAWRRCRVKLLVQISPAKPATLHKAQSVYVLEKVQMIRISRSPGSILAYFMATDRGT</sequence>
<comment type="caution">
    <text evidence="1">The sequence shown here is derived from an EMBL/GenBank/DDBJ whole genome shotgun (WGS) entry which is preliminary data.</text>
</comment>
<dbReference type="EMBL" id="CAJVPT010018405">
    <property type="protein sequence ID" value="CAG8633849.1"/>
    <property type="molecule type" value="Genomic_DNA"/>
</dbReference>
<gene>
    <name evidence="1" type="ORF">ACOLOM_LOCUS7723</name>
</gene>
<evidence type="ECO:0000313" key="2">
    <source>
        <dbReference type="Proteomes" id="UP000789525"/>
    </source>
</evidence>
<name>A0ACA9N849_9GLOM</name>
<accession>A0ACA9N849</accession>
<evidence type="ECO:0000313" key="1">
    <source>
        <dbReference type="EMBL" id="CAG8633849.1"/>
    </source>
</evidence>